<evidence type="ECO:0008006" key="4">
    <source>
        <dbReference type="Google" id="ProtNLM"/>
    </source>
</evidence>
<comment type="caution">
    <text evidence="2">The sequence shown here is derived from an EMBL/GenBank/DDBJ whole genome shotgun (WGS) entry which is preliminary data.</text>
</comment>
<feature type="transmembrane region" description="Helical" evidence="1">
    <location>
        <begin position="298"/>
        <end position="320"/>
    </location>
</feature>
<feature type="transmembrane region" description="Helical" evidence="1">
    <location>
        <begin position="192"/>
        <end position="213"/>
    </location>
</feature>
<gene>
    <name evidence="2" type="ORF">QEH59_08250</name>
</gene>
<evidence type="ECO:0000256" key="1">
    <source>
        <dbReference type="SAM" id="Phobius"/>
    </source>
</evidence>
<organism evidence="2 3">
    <name type="scientific">Thalassobacterium sedimentorum</name>
    <dbReference type="NCBI Taxonomy" id="3041258"/>
    <lineage>
        <taxon>Bacteria</taxon>
        <taxon>Pseudomonadati</taxon>
        <taxon>Verrucomicrobiota</taxon>
        <taxon>Opitutia</taxon>
        <taxon>Puniceicoccales</taxon>
        <taxon>Coraliomargaritaceae</taxon>
        <taxon>Thalassobacterium</taxon>
    </lineage>
</organism>
<dbReference type="Proteomes" id="UP001243717">
    <property type="component" value="Unassembled WGS sequence"/>
</dbReference>
<feature type="transmembrane region" description="Helical" evidence="1">
    <location>
        <begin position="137"/>
        <end position="158"/>
    </location>
</feature>
<keyword evidence="3" id="KW-1185">Reference proteome</keyword>
<feature type="transmembrane region" description="Helical" evidence="1">
    <location>
        <begin position="327"/>
        <end position="346"/>
    </location>
</feature>
<keyword evidence="1" id="KW-0812">Transmembrane</keyword>
<dbReference type="EMBL" id="JARXIC010000011">
    <property type="protein sequence ID" value="MDQ8194414.1"/>
    <property type="molecule type" value="Genomic_DNA"/>
</dbReference>
<keyword evidence="1" id="KW-0472">Membrane</keyword>
<reference evidence="2 3" key="1">
    <citation type="submission" date="2023-04" db="EMBL/GenBank/DDBJ databases">
        <title>A novel bacteria isolated from coastal sediment.</title>
        <authorList>
            <person name="Liu X.-J."/>
            <person name="Du Z.-J."/>
        </authorList>
    </citation>
    <scope>NUCLEOTIDE SEQUENCE [LARGE SCALE GENOMIC DNA]</scope>
    <source>
        <strain evidence="2 3">SDUM461004</strain>
    </source>
</reference>
<proteinExistence type="predicted"/>
<feature type="transmembrane region" description="Helical" evidence="1">
    <location>
        <begin position="383"/>
        <end position="400"/>
    </location>
</feature>
<feature type="transmembrane region" description="Helical" evidence="1">
    <location>
        <begin position="407"/>
        <end position="427"/>
    </location>
</feature>
<accession>A0ABU1AI47</accession>
<sequence>MDPAATTSTTTRPLAVWMVLCMGLFLGILTIWCWQKWESVWIERSESFFPPEWQNEDLKSLAWQYPIYRSNDTYQWVHVADALAAGDPTQLLHRPDEGLPTGRPNRWHSGLAHLLSSGGTLVAKIQEWPRQRGIHHLAHWLGSSIHILAIILGSWAVSRWSGRAAALLFAGLFYFNAGIAWDFAFSRLDHEVIFQFFFLLHLIGLVGLCTQQCPPRQRKSWAHMAGIGAGFCWWVSATTMTALAALITLGIAIECYRARQRIAAEMSQAVLHWGGSTCLTLILLSLCDGRLNLSPSIATIHPIFILAQIGTTLFCLTPLLMRRKQQILSLGLGLLMGLSPLAWLVIYQSEAHPWLNPMMRRVHDYIVEFQSPFSNGLWAQAEYLQTLSVTLLALFALRSLKRTRNALFLCLVLGLLVLSALQTRWGGLLAAASTLGLCLQITQDQHKFRYCCTGLLIIFISLWAHKWQQIEKNPGTIFVTDLMLQVGARDINLNLQRYSEGETLYVAMPYAFAATAALFPQVHPIGTFYWENADGIQASADFFAGLETQAPIDFVVVQGGRQGAPFAKLTNWVARNDITPRTIESSTAWQLSSQPHPPEWIEKPYYGTFDTQQFSVRIFKKPASE</sequence>
<evidence type="ECO:0000313" key="2">
    <source>
        <dbReference type="EMBL" id="MDQ8194414.1"/>
    </source>
</evidence>
<feature type="transmembrane region" description="Helical" evidence="1">
    <location>
        <begin position="268"/>
        <end position="286"/>
    </location>
</feature>
<feature type="transmembrane region" description="Helical" evidence="1">
    <location>
        <begin position="14"/>
        <end position="34"/>
    </location>
</feature>
<feature type="transmembrane region" description="Helical" evidence="1">
    <location>
        <begin position="164"/>
        <end position="185"/>
    </location>
</feature>
<keyword evidence="1" id="KW-1133">Transmembrane helix</keyword>
<evidence type="ECO:0000313" key="3">
    <source>
        <dbReference type="Proteomes" id="UP001243717"/>
    </source>
</evidence>
<protein>
    <recommendedName>
        <fullName evidence="4">Glycosyltransferase RgtA/B/C/D-like domain-containing protein</fullName>
    </recommendedName>
</protein>
<dbReference type="RefSeq" id="WP_308984889.1">
    <property type="nucleotide sequence ID" value="NZ_JARXIC010000011.1"/>
</dbReference>
<name>A0ABU1AI47_9BACT</name>
<feature type="transmembrane region" description="Helical" evidence="1">
    <location>
        <begin position="233"/>
        <end position="256"/>
    </location>
</feature>